<dbReference type="GO" id="GO:0004725">
    <property type="term" value="F:protein tyrosine phosphatase activity"/>
    <property type="evidence" value="ECO:0007669"/>
    <property type="project" value="UniProtKB-EC"/>
</dbReference>
<keyword evidence="3" id="KW-0378">Hydrolase</keyword>
<dbReference type="InterPro" id="IPR036196">
    <property type="entry name" value="Ptyr_pPase_sf"/>
</dbReference>
<gene>
    <name evidence="7" type="ORF">EJO69_07970</name>
</gene>
<keyword evidence="4" id="KW-0904">Protein phosphatase</keyword>
<evidence type="ECO:0000256" key="3">
    <source>
        <dbReference type="ARBA" id="ARBA00022801"/>
    </source>
</evidence>
<dbReference type="OrthoDB" id="9784339at2"/>
<dbReference type="Pfam" id="PF01451">
    <property type="entry name" value="LMWPc"/>
    <property type="match status" value="1"/>
</dbReference>
<dbReference type="Gene3D" id="3.40.50.2300">
    <property type="match status" value="1"/>
</dbReference>
<sequence>MRILVVCTGNICRSPMGEVVLRERLAAAGIDAVVDSVGVSAEEHGNPIDSRAARVLREAGYPVPRRSARKVTPEDLEESDLVLAMTVGHARQLKRLADSHGVDHAKIHLWREYDESSDLDYAPHGAFGAGGALTSGGTSGRGYSDFYSSDGDWDVPDPWYGGQDGFYDTLAAVENGADGILQVILDRQRR</sequence>
<evidence type="ECO:0000313" key="7">
    <source>
        <dbReference type="EMBL" id="AZN30248.1"/>
    </source>
</evidence>
<dbReference type="AlphaFoldDB" id="A0A3Q8WTZ2"/>
<dbReference type="InterPro" id="IPR017867">
    <property type="entry name" value="Tyr_phospatase_low_mol_wt"/>
</dbReference>
<dbReference type="PRINTS" id="PR00719">
    <property type="entry name" value="LMWPTPASE"/>
</dbReference>
<accession>A0A3Q8WTZ2</accession>
<feature type="domain" description="Phosphotyrosine protein phosphatase I" evidence="6">
    <location>
        <begin position="1"/>
        <end position="183"/>
    </location>
</feature>
<dbReference type="SMART" id="SM00226">
    <property type="entry name" value="LMWPc"/>
    <property type="match status" value="1"/>
</dbReference>
<dbReference type="KEGG" id="fsl:EJO69_07970"/>
<feature type="active site" description="Nucleophile" evidence="5">
    <location>
        <position position="7"/>
    </location>
</feature>
<dbReference type="CDD" id="cd16343">
    <property type="entry name" value="LMWPTP"/>
    <property type="match status" value="1"/>
</dbReference>
<dbReference type="EMBL" id="CP034438">
    <property type="protein sequence ID" value="AZN30248.1"/>
    <property type="molecule type" value="Genomic_DNA"/>
</dbReference>
<evidence type="ECO:0000256" key="1">
    <source>
        <dbReference type="ARBA" id="ARBA00011063"/>
    </source>
</evidence>
<dbReference type="PANTHER" id="PTHR11717">
    <property type="entry name" value="LOW MOLECULAR WEIGHT PROTEIN TYROSINE PHOSPHATASE"/>
    <property type="match status" value="1"/>
</dbReference>
<feature type="active site" description="Nucleophile" evidence="5">
    <location>
        <position position="13"/>
    </location>
</feature>
<name>A0A3Q8WTZ2_9ACTO</name>
<protein>
    <recommendedName>
        <fullName evidence="2">protein-tyrosine-phosphatase</fullName>
        <ecNumber evidence="2">3.1.3.48</ecNumber>
    </recommendedName>
</protein>
<dbReference type="PANTHER" id="PTHR11717:SF7">
    <property type="entry name" value="LOW MOLECULAR WEIGHT PHOSPHOTYROSINE PROTEIN PHOSPHATASE"/>
    <property type="match status" value="1"/>
</dbReference>
<organism evidence="7 8">
    <name type="scientific">Flaviflexus salsibiostraticola</name>
    <dbReference type="NCBI Taxonomy" id="1282737"/>
    <lineage>
        <taxon>Bacteria</taxon>
        <taxon>Bacillati</taxon>
        <taxon>Actinomycetota</taxon>
        <taxon>Actinomycetes</taxon>
        <taxon>Actinomycetales</taxon>
        <taxon>Actinomycetaceae</taxon>
        <taxon>Flaviflexus</taxon>
    </lineage>
</organism>
<dbReference type="RefSeq" id="WP_126040818.1">
    <property type="nucleotide sequence ID" value="NZ_CP034438.1"/>
</dbReference>
<proteinExistence type="inferred from homology"/>
<dbReference type="EC" id="3.1.3.48" evidence="2"/>
<evidence type="ECO:0000313" key="8">
    <source>
        <dbReference type="Proteomes" id="UP000270021"/>
    </source>
</evidence>
<evidence type="ECO:0000256" key="4">
    <source>
        <dbReference type="ARBA" id="ARBA00022912"/>
    </source>
</evidence>
<dbReference type="InterPro" id="IPR023485">
    <property type="entry name" value="Ptyr_pPase"/>
</dbReference>
<reference evidence="7 8" key="1">
    <citation type="submission" date="2018-12" db="EMBL/GenBank/DDBJ databases">
        <title>Complete genome sequence of Flaviflexus salsibiostraticola KCTC 33148.</title>
        <authorList>
            <person name="Bae J.-W."/>
        </authorList>
    </citation>
    <scope>NUCLEOTIDE SEQUENCE [LARGE SCALE GENOMIC DNA]</scope>
    <source>
        <strain evidence="7 8">KCTC 33148</strain>
    </source>
</reference>
<evidence type="ECO:0000256" key="2">
    <source>
        <dbReference type="ARBA" id="ARBA00013064"/>
    </source>
</evidence>
<comment type="similarity">
    <text evidence="1">Belongs to the low molecular weight phosphotyrosine protein phosphatase family.</text>
</comment>
<dbReference type="SUPFAM" id="SSF52788">
    <property type="entry name" value="Phosphotyrosine protein phosphatases I"/>
    <property type="match status" value="1"/>
</dbReference>
<evidence type="ECO:0000256" key="5">
    <source>
        <dbReference type="PIRSR" id="PIRSR617867-1"/>
    </source>
</evidence>
<dbReference type="Proteomes" id="UP000270021">
    <property type="component" value="Chromosome"/>
</dbReference>
<dbReference type="InterPro" id="IPR050438">
    <property type="entry name" value="LMW_PTPase"/>
</dbReference>
<keyword evidence="8" id="KW-1185">Reference proteome</keyword>
<evidence type="ECO:0000259" key="6">
    <source>
        <dbReference type="SMART" id="SM00226"/>
    </source>
</evidence>